<accession>A0A7X0NDR7</accession>
<dbReference type="Proteomes" id="UP000537141">
    <property type="component" value="Unassembled WGS sequence"/>
</dbReference>
<dbReference type="EMBL" id="JACHHU010000001">
    <property type="protein sequence ID" value="MBB6541578.1"/>
    <property type="molecule type" value="Genomic_DNA"/>
</dbReference>
<comment type="caution">
    <text evidence="2">The sequence shown here is derived from an EMBL/GenBank/DDBJ whole genome shotgun (WGS) entry which is preliminary data.</text>
</comment>
<feature type="chain" id="PRO_5030971201" evidence="1">
    <location>
        <begin position="22"/>
        <end position="136"/>
    </location>
</feature>
<evidence type="ECO:0000313" key="2">
    <source>
        <dbReference type="EMBL" id="MBB6541578.1"/>
    </source>
</evidence>
<organism evidence="2 3">
    <name type="scientific">Thalassotalea piscium</name>
    <dbReference type="NCBI Taxonomy" id="1230533"/>
    <lineage>
        <taxon>Bacteria</taxon>
        <taxon>Pseudomonadati</taxon>
        <taxon>Pseudomonadota</taxon>
        <taxon>Gammaproteobacteria</taxon>
        <taxon>Alteromonadales</taxon>
        <taxon>Colwelliaceae</taxon>
        <taxon>Thalassotalea</taxon>
    </lineage>
</organism>
<dbReference type="SUPFAM" id="SSF53850">
    <property type="entry name" value="Periplasmic binding protein-like II"/>
    <property type="match status" value="1"/>
</dbReference>
<keyword evidence="1" id="KW-0732">Signal</keyword>
<gene>
    <name evidence="2" type="ORF">HNQ55_000052</name>
</gene>
<sequence>MNKLLKHTLVVLSLTSFYASAVTIIVHPSNNASLDESALKKVFLGKSKTFPDGAQAVPVDLSGGQARTDFVENVLGKSESQIKAYWSKLIFTGKGQAPKALDNEAEVIKLVSQDPNAIGYVSDAAVTDAVKVLAKY</sequence>
<name>A0A7X0NDR7_9GAMM</name>
<protein>
    <submittedName>
        <fullName evidence="2">ABC-type phosphate transport system substrate-binding protein</fullName>
    </submittedName>
</protein>
<proteinExistence type="predicted"/>
<reference evidence="2 3" key="1">
    <citation type="submission" date="2020-08" db="EMBL/GenBank/DDBJ databases">
        <title>Genomic Encyclopedia of Type Strains, Phase IV (KMG-IV): sequencing the most valuable type-strain genomes for metagenomic binning, comparative biology and taxonomic classification.</title>
        <authorList>
            <person name="Goeker M."/>
        </authorList>
    </citation>
    <scope>NUCLEOTIDE SEQUENCE [LARGE SCALE GENOMIC DNA]</scope>
    <source>
        <strain evidence="2 3">DSM 26287</strain>
    </source>
</reference>
<dbReference type="RefSeq" id="WP_184420943.1">
    <property type="nucleotide sequence ID" value="NZ_AP027362.1"/>
</dbReference>
<keyword evidence="3" id="KW-1185">Reference proteome</keyword>
<dbReference type="AlphaFoldDB" id="A0A7X0NDR7"/>
<dbReference type="Gene3D" id="3.40.190.10">
    <property type="entry name" value="Periplasmic binding protein-like II"/>
    <property type="match status" value="1"/>
</dbReference>
<feature type="signal peptide" evidence="1">
    <location>
        <begin position="1"/>
        <end position="21"/>
    </location>
</feature>
<evidence type="ECO:0000256" key="1">
    <source>
        <dbReference type="SAM" id="SignalP"/>
    </source>
</evidence>
<evidence type="ECO:0000313" key="3">
    <source>
        <dbReference type="Proteomes" id="UP000537141"/>
    </source>
</evidence>